<dbReference type="Pfam" id="PF04149">
    <property type="entry name" value="DUF397"/>
    <property type="match status" value="1"/>
</dbReference>
<feature type="domain" description="DUF397" evidence="1">
    <location>
        <begin position="9"/>
        <end position="61"/>
    </location>
</feature>
<evidence type="ECO:0000259" key="1">
    <source>
        <dbReference type="Pfam" id="PF04149"/>
    </source>
</evidence>
<comment type="caution">
    <text evidence="2">The sequence shown here is derived from an EMBL/GenBank/DDBJ whole genome shotgun (WGS) entry which is preliminary data.</text>
</comment>
<protein>
    <submittedName>
        <fullName evidence="2">DUF397 domain-containing protein</fullName>
    </submittedName>
</protein>
<proteinExistence type="predicted"/>
<gene>
    <name evidence="2" type="ORF">FXF65_03635</name>
</gene>
<sequence length="68" mass="7517">MADAEFSRAVWRKSRRSNNGGNCVEVADLMPRIGVRDSKTPNAGHLSFTPETWAAFIADARDGHFDLP</sequence>
<keyword evidence="3" id="KW-1185">Reference proteome</keyword>
<dbReference type="RefSeq" id="WP_148348209.1">
    <property type="nucleotide sequence ID" value="NZ_JBHSBF010000027.1"/>
</dbReference>
<dbReference type="EMBL" id="VSFF01000001">
    <property type="protein sequence ID" value="TYC18837.1"/>
    <property type="molecule type" value="Genomic_DNA"/>
</dbReference>
<dbReference type="AlphaFoldDB" id="A0A5D0ULQ3"/>
<dbReference type="Proteomes" id="UP000322634">
    <property type="component" value="Unassembled WGS sequence"/>
</dbReference>
<organism evidence="2 3">
    <name type="scientific">Actinomadura syzygii</name>
    <dbReference type="NCBI Taxonomy" id="1427538"/>
    <lineage>
        <taxon>Bacteria</taxon>
        <taxon>Bacillati</taxon>
        <taxon>Actinomycetota</taxon>
        <taxon>Actinomycetes</taxon>
        <taxon>Streptosporangiales</taxon>
        <taxon>Thermomonosporaceae</taxon>
        <taxon>Actinomadura</taxon>
    </lineage>
</organism>
<accession>A0A5D0ULQ3</accession>
<reference evidence="2 3" key="1">
    <citation type="submission" date="2019-08" db="EMBL/GenBank/DDBJ databases">
        <title>Actinomadura sp. nov. CYP1-5 isolated from mountain soil.</title>
        <authorList>
            <person name="Songsumanus A."/>
            <person name="Kuncharoen N."/>
            <person name="Kudo T."/>
            <person name="Yuki M."/>
            <person name="Igarashi Y."/>
            <person name="Tanasupawat S."/>
        </authorList>
    </citation>
    <scope>NUCLEOTIDE SEQUENCE [LARGE SCALE GENOMIC DNA]</scope>
    <source>
        <strain evidence="2 3">GKU157</strain>
    </source>
</reference>
<dbReference type="InterPro" id="IPR007278">
    <property type="entry name" value="DUF397"/>
</dbReference>
<name>A0A5D0ULQ3_9ACTN</name>
<evidence type="ECO:0000313" key="3">
    <source>
        <dbReference type="Proteomes" id="UP000322634"/>
    </source>
</evidence>
<dbReference type="OrthoDB" id="3431580at2"/>
<evidence type="ECO:0000313" key="2">
    <source>
        <dbReference type="EMBL" id="TYC18837.1"/>
    </source>
</evidence>